<proteinExistence type="predicted"/>
<feature type="compositionally biased region" description="Low complexity" evidence="1">
    <location>
        <begin position="87"/>
        <end position="96"/>
    </location>
</feature>
<feature type="compositionally biased region" description="Polar residues" evidence="1">
    <location>
        <begin position="42"/>
        <end position="51"/>
    </location>
</feature>
<feature type="region of interest" description="Disordered" evidence="1">
    <location>
        <begin position="112"/>
        <end position="383"/>
    </location>
</feature>
<accession>A0AAE0WVR4</accession>
<keyword evidence="3" id="KW-1185">Reference proteome</keyword>
<feature type="compositionally biased region" description="Low complexity" evidence="1">
    <location>
        <begin position="30"/>
        <end position="41"/>
    </location>
</feature>
<evidence type="ECO:0000313" key="2">
    <source>
        <dbReference type="EMBL" id="KAK3678729.1"/>
    </source>
</evidence>
<evidence type="ECO:0000313" key="3">
    <source>
        <dbReference type="Proteomes" id="UP001274830"/>
    </source>
</evidence>
<feature type="compositionally biased region" description="Polar residues" evidence="1">
    <location>
        <begin position="272"/>
        <end position="313"/>
    </location>
</feature>
<gene>
    <name evidence="2" type="ORF">LTR78_001182</name>
</gene>
<feature type="compositionally biased region" description="Basic and acidic residues" evidence="1">
    <location>
        <begin position="1"/>
        <end position="10"/>
    </location>
</feature>
<feature type="compositionally biased region" description="Polar residues" evidence="1">
    <location>
        <begin position="118"/>
        <end position="137"/>
    </location>
</feature>
<feature type="region of interest" description="Disordered" evidence="1">
    <location>
        <begin position="1"/>
        <end position="99"/>
    </location>
</feature>
<organism evidence="2 3">
    <name type="scientific">Recurvomyces mirabilis</name>
    <dbReference type="NCBI Taxonomy" id="574656"/>
    <lineage>
        <taxon>Eukaryota</taxon>
        <taxon>Fungi</taxon>
        <taxon>Dikarya</taxon>
        <taxon>Ascomycota</taxon>
        <taxon>Pezizomycotina</taxon>
        <taxon>Dothideomycetes</taxon>
        <taxon>Dothideomycetidae</taxon>
        <taxon>Mycosphaerellales</taxon>
        <taxon>Teratosphaeriaceae</taxon>
        <taxon>Recurvomyces</taxon>
    </lineage>
</organism>
<feature type="compositionally biased region" description="Polar residues" evidence="1">
    <location>
        <begin position="321"/>
        <end position="368"/>
    </location>
</feature>
<name>A0AAE0WVR4_9PEZI</name>
<feature type="compositionally biased region" description="Pro residues" evidence="1">
    <location>
        <begin position="222"/>
        <end position="236"/>
    </location>
</feature>
<protein>
    <submittedName>
        <fullName evidence="2">Uncharacterized protein</fullName>
    </submittedName>
</protein>
<feature type="compositionally biased region" description="Low complexity" evidence="1">
    <location>
        <begin position="237"/>
        <end position="246"/>
    </location>
</feature>
<feature type="compositionally biased region" description="Polar residues" evidence="1">
    <location>
        <begin position="662"/>
        <end position="679"/>
    </location>
</feature>
<feature type="region of interest" description="Disordered" evidence="1">
    <location>
        <begin position="658"/>
        <end position="730"/>
    </location>
</feature>
<sequence length="756" mass="82744">MPRFSLSRDKNKSRHNINWFPESQHPAPQPAAAPAAQPRPQNASRSTTATDRFSWGYSGDRRSIAGIPGGEQGLGVNYEQSEDYDQPSPLLSGGLSRSQTVLRREVVRGARNIDPSYDSGSPSPVWSPDFSQLPTPSEQHEAYLGEVSMSNGQHPTSAGKTSSDSGQGNSALDRWSQRRLQRLNTEQGFREQRQGGVQVLSPPLGGDQQPNYTSGGAASYPPAQPQPPLHQQPQPHPAQQAPYQSARTAQQEHPNAGLAIQTQPQSYQQQQHSPPDVTSQTDSIAASRPSIAQSRSYNQQGDDPSMSSNNGSLPTPRPAKSANNRQSVHNGLNTRDTQQQGGAAYNTNVAPPTSGQAFKGNHQAQQQGDIGRVTPQPAQLGEDMTEEDVAQLIKDHKELREKYTKVKKYYFEKEDQVKQLQNSLAHQRLSQSRTSLDDSEYTTRFNRLDGLIAQLAFSIRKSWKSLPDWLHKSVNKDAVLTGKQEMTAAGRAVISRWLVEDCFDRYFHPDLDIALSTQLKAVQLNIRRFAPPAQTVEEDEFLTSKVVNWRLATLEGLQDALRSQQCAANRAKFTDMLKDQLIGAISLHLQDPPPSDLEGGVHMIIELVVSIAIHLPVESRDVAIEYFKPGYSILQDQMKLETGIPALATSLYDENTERASIRSASSEVTDITESSNNPGDQPRKRSMLSALTGTGKTKSAAQGKHSGAGGSSSSLNRPESSQGIKEDLPPRVRMAAGIGVAIRGRSVLNKAPVFST</sequence>
<comment type="caution">
    <text evidence="2">The sequence shown here is derived from an EMBL/GenBank/DDBJ whole genome shotgun (WGS) entry which is preliminary data.</text>
</comment>
<dbReference type="AlphaFoldDB" id="A0AAE0WVR4"/>
<evidence type="ECO:0000256" key="1">
    <source>
        <dbReference type="SAM" id="MobiDB-lite"/>
    </source>
</evidence>
<dbReference type="Proteomes" id="UP001274830">
    <property type="component" value="Unassembled WGS sequence"/>
</dbReference>
<dbReference type="EMBL" id="JAUTXT010000003">
    <property type="protein sequence ID" value="KAK3678729.1"/>
    <property type="molecule type" value="Genomic_DNA"/>
</dbReference>
<feature type="compositionally biased region" description="Polar residues" evidence="1">
    <location>
        <begin position="148"/>
        <end position="170"/>
    </location>
</feature>
<feature type="compositionally biased region" description="Low complexity" evidence="1">
    <location>
        <begin position="261"/>
        <end position="271"/>
    </location>
</feature>
<reference evidence="2" key="1">
    <citation type="submission" date="2023-07" db="EMBL/GenBank/DDBJ databases">
        <title>Black Yeasts Isolated from many extreme environments.</title>
        <authorList>
            <person name="Coleine C."/>
            <person name="Stajich J.E."/>
            <person name="Selbmann L."/>
        </authorList>
    </citation>
    <scope>NUCLEOTIDE SEQUENCE</scope>
    <source>
        <strain evidence="2">CCFEE 5485</strain>
    </source>
</reference>